<reference evidence="2 3" key="1">
    <citation type="submission" date="2018-09" db="EMBL/GenBank/DDBJ databases">
        <title>Genomic Encyclopedia of Archaeal and Bacterial Type Strains, Phase II (KMG-II): from individual species to whole genera.</title>
        <authorList>
            <person name="Goeker M."/>
        </authorList>
    </citation>
    <scope>NUCLEOTIDE SEQUENCE [LARGE SCALE GENOMIC DNA]</scope>
    <source>
        <strain evidence="2 3">DSM 27148</strain>
    </source>
</reference>
<evidence type="ECO:0000256" key="1">
    <source>
        <dbReference type="SAM" id="Phobius"/>
    </source>
</evidence>
<proteinExistence type="predicted"/>
<accession>A0A419VYM0</accession>
<protein>
    <submittedName>
        <fullName evidence="2">Uncharacterized protein</fullName>
    </submittedName>
</protein>
<dbReference type="Proteomes" id="UP000283387">
    <property type="component" value="Unassembled WGS sequence"/>
</dbReference>
<organism evidence="2 3">
    <name type="scientific">Mangrovibacterium diazotrophicum</name>
    <dbReference type="NCBI Taxonomy" id="1261403"/>
    <lineage>
        <taxon>Bacteria</taxon>
        <taxon>Pseudomonadati</taxon>
        <taxon>Bacteroidota</taxon>
        <taxon>Bacteroidia</taxon>
        <taxon>Marinilabiliales</taxon>
        <taxon>Prolixibacteraceae</taxon>
        <taxon>Mangrovibacterium</taxon>
    </lineage>
</organism>
<sequence>MNRTIRLYLKPFLFTGIVFGILMAAWDYFDKGNIDLIKLIFMSICFGALMSWRAVAIQKQKIKRKTSNE</sequence>
<name>A0A419VYM0_9BACT</name>
<feature type="transmembrane region" description="Helical" evidence="1">
    <location>
        <begin position="12"/>
        <end position="29"/>
    </location>
</feature>
<evidence type="ECO:0000313" key="2">
    <source>
        <dbReference type="EMBL" id="RKD88160.1"/>
    </source>
</evidence>
<dbReference type="EMBL" id="RAPN01000002">
    <property type="protein sequence ID" value="RKD88160.1"/>
    <property type="molecule type" value="Genomic_DNA"/>
</dbReference>
<dbReference type="RefSeq" id="WP_147377250.1">
    <property type="nucleotide sequence ID" value="NZ_RAPN01000002.1"/>
</dbReference>
<keyword evidence="3" id="KW-1185">Reference proteome</keyword>
<dbReference type="OrthoDB" id="1123313at2"/>
<keyword evidence="1" id="KW-0812">Transmembrane</keyword>
<feature type="transmembrane region" description="Helical" evidence="1">
    <location>
        <begin position="35"/>
        <end position="55"/>
    </location>
</feature>
<gene>
    <name evidence="2" type="ORF">BC643_3303</name>
</gene>
<keyword evidence="1" id="KW-1133">Transmembrane helix</keyword>
<comment type="caution">
    <text evidence="2">The sequence shown here is derived from an EMBL/GenBank/DDBJ whole genome shotgun (WGS) entry which is preliminary data.</text>
</comment>
<dbReference type="AlphaFoldDB" id="A0A419VYM0"/>
<evidence type="ECO:0000313" key="3">
    <source>
        <dbReference type="Proteomes" id="UP000283387"/>
    </source>
</evidence>
<keyword evidence="1" id="KW-0472">Membrane</keyword>